<dbReference type="PANTHER" id="PTHR43968">
    <property type="match status" value="1"/>
</dbReference>
<dbReference type="SUPFAM" id="SSF52833">
    <property type="entry name" value="Thioredoxin-like"/>
    <property type="match status" value="1"/>
</dbReference>
<organism evidence="3 5">
    <name type="scientific">Muribacter muris</name>
    <dbReference type="NCBI Taxonomy" id="67855"/>
    <lineage>
        <taxon>Bacteria</taxon>
        <taxon>Pseudomonadati</taxon>
        <taxon>Pseudomonadota</taxon>
        <taxon>Gammaproteobacteria</taxon>
        <taxon>Pasteurellales</taxon>
        <taxon>Pasteurellaceae</taxon>
        <taxon>Muribacter</taxon>
    </lineage>
</organism>
<evidence type="ECO:0000313" key="6">
    <source>
        <dbReference type="Proteomes" id="UP000297396"/>
    </source>
</evidence>
<dbReference type="Gene3D" id="1.20.1050.10">
    <property type="match status" value="1"/>
</dbReference>
<evidence type="ECO:0000259" key="1">
    <source>
        <dbReference type="PROSITE" id="PS50404"/>
    </source>
</evidence>
<sequence length="213" mass="24255">MTSANKRSVPTLFASKNDIYSHQVRIVLAEKGVAYEIENILPDVISEDLMEVNPRGTIPTLVDRDLILTNARIIMEYLDERFPHPPLMPVYPVLRAQCRLNMHRIQNDWFTLIDLIDRDPTTAEAKKALNQLREEILSLGPVFADKDYFLSDDFSLVDCYVAPLLWKLHNLGVEFTGAGSKAVKTYMNRVFNRDSFKQSVGGSAPTHLMDDKD</sequence>
<feature type="domain" description="GST N-terminal" evidence="1">
    <location>
        <begin position="8"/>
        <end position="86"/>
    </location>
</feature>
<dbReference type="RefSeq" id="WP_047976620.1">
    <property type="nucleotide sequence ID" value="NZ_JADGLC010000021.1"/>
</dbReference>
<evidence type="ECO:0000313" key="3">
    <source>
        <dbReference type="EMBL" id="KMK51819.1"/>
    </source>
</evidence>
<dbReference type="OrthoDB" id="9781431at2"/>
<dbReference type="PROSITE" id="PS50404">
    <property type="entry name" value="GST_NTER"/>
    <property type="match status" value="1"/>
</dbReference>
<reference evidence="4 6" key="2">
    <citation type="submission" date="2019-03" db="EMBL/GenBank/DDBJ databases">
        <title>Diversity of the mouse oral microbiome.</title>
        <authorList>
            <person name="Joseph S."/>
            <person name="Aduse-Opoku J."/>
            <person name="Curtis M."/>
            <person name="Wade W."/>
            <person name="Hashim A."/>
        </authorList>
    </citation>
    <scope>NUCLEOTIDE SEQUENCE [LARGE SCALE GENOMIC DNA]</scope>
    <source>
        <strain evidence="4 6">WT12</strain>
    </source>
</reference>
<protein>
    <submittedName>
        <fullName evidence="3">Stringent starvation protein A</fullName>
    </submittedName>
</protein>
<dbReference type="PANTHER" id="PTHR43968:SF6">
    <property type="entry name" value="GLUTATHIONE S-TRANSFERASE OMEGA"/>
    <property type="match status" value="1"/>
</dbReference>
<dbReference type="InterPro" id="IPR040079">
    <property type="entry name" value="Glutathione_S-Trfase"/>
</dbReference>
<dbReference type="InterPro" id="IPR050983">
    <property type="entry name" value="GST_Omega/HSP26"/>
</dbReference>
<dbReference type="Gene3D" id="3.40.30.10">
    <property type="entry name" value="Glutaredoxin"/>
    <property type="match status" value="1"/>
</dbReference>
<dbReference type="Pfam" id="PF00043">
    <property type="entry name" value="GST_C"/>
    <property type="match status" value="1"/>
</dbReference>
<evidence type="ECO:0000313" key="4">
    <source>
        <dbReference type="EMBL" id="TFV08859.1"/>
    </source>
</evidence>
<dbReference type="Proteomes" id="UP000036270">
    <property type="component" value="Unassembled WGS sequence"/>
</dbReference>
<dbReference type="CDD" id="cd03186">
    <property type="entry name" value="GST_C_SspA"/>
    <property type="match status" value="1"/>
</dbReference>
<dbReference type="EMBL" id="JWIZ01000023">
    <property type="protein sequence ID" value="KMK51819.1"/>
    <property type="molecule type" value="Genomic_DNA"/>
</dbReference>
<proteinExistence type="predicted"/>
<keyword evidence="5" id="KW-1185">Reference proteome</keyword>
<dbReference type="SFLD" id="SFLDS00019">
    <property type="entry name" value="Glutathione_Transferase_(cytos"/>
    <property type="match status" value="1"/>
</dbReference>
<dbReference type="PATRIC" id="fig|67855.3.peg.779"/>
<dbReference type="InterPro" id="IPR036282">
    <property type="entry name" value="Glutathione-S-Trfase_C_sf"/>
</dbReference>
<dbReference type="InterPro" id="IPR034342">
    <property type="entry name" value="SspA_C"/>
</dbReference>
<dbReference type="InterPro" id="IPR036249">
    <property type="entry name" value="Thioredoxin-like_sf"/>
</dbReference>
<dbReference type="AlphaFoldDB" id="A0A0J5P8J4"/>
<dbReference type="InterPro" id="IPR004046">
    <property type="entry name" value="GST_C"/>
</dbReference>
<evidence type="ECO:0000259" key="2">
    <source>
        <dbReference type="PROSITE" id="PS50405"/>
    </source>
</evidence>
<dbReference type="STRING" id="67855.RO21_04615"/>
<dbReference type="GO" id="GO:0005737">
    <property type="term" value="C:cytoplasm"/>
    <property type="evidence" value="ECO:0007669"/>
    <property type="project" value="TreeGrafter"/>
</dbReference>
<dbReference type="Proteomes" id="UP000297396">
    <property type="component" value="Unassembled WGS sequence"/>
</dbReference>
<dbReference type="InterPro" id="IPR010987">
    <property type="entry name" value="Glutathione-S-Trfase_C-like"/>
</dbReference>
<name>A0A0J5P8J4_9PAST</name>
<comment type="caution">
    <text evidence="3">The sequence shown here is derived from an EMBL/GenBank/DDBJ whole genome shotgun (WGS) entry which is preliminary data.</text>
</comment>
<dbReference type="PROSITE" id="PS50405">
    <property type="entry name" value="GST_CTER"/>
    <property type="match status" value="1"/>
</dbReference>
<dbReference type="InterPro" id="IPR004045">
    <property type="entry name" value="Glutathione_S-Trfase_N"/>
</dbReference>
<dbReference type="SFLD" id="SFLDG00358">
    <property type="entry name" value="Main_(cytGST)"/>
    <property type="match status" value="1"/>
</dbReference>
<gene>
    <name evidence="3" type="primary">sspA</name>
    <name evidence="4" type="ORF">E4T80_09305</name>
    <name evidence="3" type="ORF">RO21_04615</name>
</gene>
<dbReference type="Pfam" id="PF13409">
    <property type="entry name" value="GST_N_2"/>
    <property type="match status" value="1"/>
</dbReference>
<reference evidence="3 5" key="1">
    <citation type="submission" date="2014-12" db="EMBL/GenBank/DDBJ databases">
        <title>Reclassification of Actinobacillus muris as Muribacter muris.</title>
        <authorList>
            <person name="Christensen H."/>
            <person name="Nicklas W."/>
            <person name="Bisgaard M."/>
        </authorList>
    </citation>
    <scope>NUCLEOTIDE SEQUENCE [LARGE SCALE GENOMIC DNA]</scope>
    <source>
        <strain evidence="3 5">Ackerman80-443D</strain>
    </source>
</reference>
<dbReference type="EMBL" id="SPPA01000021">
    <property type="protein sequence ID" value="TFV08859.1"/>
    <property type="molecule type" value="Genomic_DNA"/>
</dbReference>
<feature type="domain" description="GST C-terminal" evidence="2">
    <location>
        <begin position="91"/>
        <end position="208"/>
    </location>
</feature>
<dbReference type="SUPFAM" id="SSF47616">
    <property type="entry name" value="GST C-terminal domain-like"/>
    <property type="match status" value="1"/>
</dbReference>
<evidence type="ECO:0000313" key="5">
    <source>
        <dbReference type="Proteomes" id="UP000036270"/>
    </source>
</evidence>
<accession>A0A0J5P8J4</accession>